<comment type="subcellular location">
    <subcellularLocation>
        <location evidence="1">Cell membrane</location>
        <topology evidence="1">Lipid-anchor</topology>
    </subcellularLocation>
</comment>
<evidence type="ECO:0000256" key="4">
    <source>
        <dbReference type="ARBA" id="ARBA00022729"/>
    </source>
</evidence>
<dbReference type="Proteomes" id="UP000318509">
    <property type="component" value="Unassembled WGS sequence"/>
</dbReference>
<proteinExistence type="inferred from homology"/>
<reference evidence="9 10" key="1">
    <citation type="journal article" date="2019" name="Nat. Microbiol.">
        <title>Mediterranean grassland soil C-N compound turnover is dependent on rainfall and depth, and is mediated by genomically divergent microorganisms.</title>
        <authorList>
            <person name="Diamond S."/>
            <person name="Andeer P.F."/>
            <person name="Li Z."/>
            <person name="Crits-Christoph A."/>
            <person name="Burstein D."/>
            <person name="Anantharaman K."/>
            <person name="Lane K.R."/>
            <person name="Thomas B.C."/>
            <person name="Pan C."/>
            <person name="Northen T.R."/>
            <person name="Banfield J.F."/>
        </authorList>
    </citation>
    <scope>NUCLEOTIDE SEQUENCE [LARGE SCALE GENOMIC DNA]</scope>
    <source>
        <strain evidence="9">NP_3</strain>
    </source>
</reference>
<evidence type="ECO:0000259" key="8">
    <source>
        <dbReference type="Pfam" id="PF02608"/>
    </source>
</evidence>
<dbReference type="Gene3D" id="3.40.50.2300">
    <property type="match status" value="2"/>
</dbReference>
<dbReference type="SUPFAM" id="SSF53822">
    <property type="entry name" value="Periplasmic binding protein-like I"/>
    <property type="match status" value="1"/>
</dbReference>
<dbReference type="PANTHER" id="PTHR34296">
    <property type="entry name" value="TRANSCRIPTIONAL ACTIVATOR PROTEIN MED"/>
    <property type="match status" value="1"/>
</dbReference>
<sequence>MRVRSICLRVFVILCVALAAPAADVRAQARAARVGLVFDVGGRGDLSFNDMAYAGLERAAKTFGARIASKYLEPTAGGQNREELVRLLGEGKYDLIIGVGFLFTDAITKVAKDFPAARFAIVDGCPDTPAPNVACLLFKEQEGSFLVGALAGMYTKTNKAGFVGGMKIPLIERFEAGYTAGAEYVNPKVTVYADYAGTTGEAFKDPVKGKELALAQYDRGADVIYHASGATGIGVFEAAVGRNKMAIGVDADQSLTVSANERPHILTSMTKRVDVAVFDAIRALVRGSWTPGPQVFGLREGGVGYAVNAYNRGLLSPYTPKLEALKQDIVAGRIKVPANRQELQTFLTSVGRK</sequence>
<keyword evidence="4 7" id="KW-0732">Signal</keyword>
<name>A0A537K0H0_9BACT</name>
<protein>
    <submittedName>
        <fullName evidence="9">BMP family ABC transporter substrate-binding protein</fullName>
    </submittedName>
</protein>
<dbReference type="InterPro" id="IPR050957">
    <property type="entry name" value="BMP_lipoprotein"/>
</dbReference>
<comment type="similarity">
    <text evidence="2">Belongs to the BMP lipoprotein family.</text>
</comment>
<organism evidence="9 10">
    <name type="scientific">Candidatus Segetimicrobium genomatis</name>
    <dbReference type="NCBI Taxonomy" id="2569760"/>
    <lineage>
        <taxon>Bacteria</taxon>
        <taxon>Bacillati</taxon>
        <taxon>Candidatus Sysuimicrobiota</taxon>
        <taxon>Candidatus Sysuimicrobiia</taxon>
        <taxon>Candidatus Sysuimicrobiales</taxon>
        <taxon>Candidatus Segetimicrobiaceae</taxon>
        <taxon>Candidatus Segetimicrobium</taxon>
    </lineage>
</organism>
<dbReference type="EMBL" id="VBAK01000127">
    <property type="protein sequence ID" value="TMI89288.1"/>
    <property type="molecule type" value="Genomic_DNA"/>
</dbReference>
<feature type="domain" description="ABC transporter substrate-binding protein PnrA-like" evidence="8">
    <location>
        <begin position="35"/>
        <end position="339"/>
    </location>
</feature>
<feature type="signal peptide" evidence="7">
    <location>
        <begin position="1"/>
        <end position="22"/>
    </location>
</feature>
<gene>
    <name evidence="9" type="ORF">E6H00_10330</name>
</gene>
<evidence type="ECO:0000313" key="10">
    <source>
        <dbReference type="Proteomes" id="UP000318509"/>
    </source>
</evidence>
<evidence type="ECO:0000313" key="9">
    <source>
        <dbReference type="EMBL" id="TMI89288.1"/>
    </source>
</evidence>
<dbReference type="PANTHER" id="PTHR34296:SF2">
    <property type="entry name" value="ABC TRANSPORTER GUANOSINE-BINDING PROTEIN NUPN"/>
    <property type="match status" value="1"/>
</dbReference>
<evidence type="ECO:0000256" key="2">
    <source>
        <dbReference type="ARBA" id="ARBA00008610"/>
    </source>
</evidence>
<evidence type="ECO:0000256" key="6">
    <source>
        <dbReference type="ARBA" id="ARBA00023288"/>
    </source>
</evidence>
<keyword evidence="3" id="KW-1003">Cell membrane</keyword>
<keyword evidence="5" id="KW-0472">Membrane</keyword>
<evidence type="ECO:0000256" key="7">
    <source>
        <dbReference type="SAM" id="SignalP"/>
    </source>
</evidence>
<feature type="chain" id="PRO_5021981384" evidence="7">
    <location>
        <begin position="23"/>
        <end position="353"/>
    </location>
</feature>
<comment type="caution">
    <text evidence="9">The sequence shown here is derived from an EMBL/GenBank/DDBJ whole genome shotgun (WGS) entry which is preliminary data.</text>
</comment>
<evidence type="ECO:0000256" key="5">
    <source>
        <dbReference type="ARBA" id="ARBA00023136"/>
    </source>
</evidence>
<dbReference type="InterPro" id="IPR028082">
    <property type="entry name" value="Peripla_BP_I"/>
</dbReference>
<evidence type="ECO:0000256" key="3">
    <source>
        <dbReference type="ARBA" id="ARBA00022475"/>
    </source>
</evidence>
<dbReference type="CDD" id="cd06354">
    <property type="entry name" value="PBP1_PrnA-like"/>
    <property type="match status" value="1"/>
</dbReference>
<dbReference type="Pfam" id="PF02608">
    <property type="entry name" value="Bmp"/>
    <property type="match status" value="1"/>
</dbReference>
<accession>A0A537K0H0</accession>
<dbReference type="AlphaFoldDB" id="A0A537K0H0"/>
<dbReference type="InterPro" id="IPR003760">
    <property type="entry name" value="PnrA-like"/>
</dbReference>
<keyword evidence="6" id="KW-0449">Lipoprotein</keyword>
<evidence type="ECO:0000256" key="1">
    <source>
        <dbReference type="ARBA" id="ARBA00004193"/>
    </source>
</evidence>
<dbReference type="GO" id="GO:0005886">
    <property type="term" value="C:plasma membrane"/>
    <property type="evidence" value="ECO:0007669"/>
    <property type="project" value="UniProtKB-SubCell"/>
</dbReference>